<organism evidence="1 2">
    <name type="scientific">Apiospora arundinis</name>
    <dbReference type="NCBI Taxonomy" id="335852"/>
    <lineage>
        <taxon>Eukaryota</taxon>
        <taxon>Fungi</taxon>
        <taxon>Dikarya</taxon>
        <taxon>Ascomycota</taxon>
        <taxon>Pezizomycotina</taxon>
        <taxon>Sordariomycetes</taxon>
        <taxon>Xylariomycetidae</taxon>
        <taxon>Amphisphaeriales</taxon>
        <taxon>Apiosporaceae</taxon>
        <taxon>Apiospora</taxon>
    </lineage>
</organism>
<accession>A0ABR2J7P6</accession>
<dbReference type="InterPro" id="IPR006353">
    <property type="entry name" value="HAD-SF_hydro_IIA_CECR5"/>
</dbReference>
<dbReference type="Proteomes" id="UP001390339">
    <property type="component" value="Unassembled WGS sequence"/>
</dbReference>
<dbReference type="InterPro" id="IPR006357">
    <property type="entry name" value="HAD-SF_hydro_IIA"/>
</dbReference>
<keyword evidence="1" id="KW-0378">Hydrolase</keyword>
<dbReference type="Gene3D" id="3.40.50.1000">
    <property type="entry name" value="HAD superfamily/HAD-like"/>
    <property type="match status" value="2"/>
</dbReference>
<dbReference type="NCBIfam" id="TIGR01460">
    <property type="entry name" value="HAD-SF-IIA"/>
    <property type="match status" value="1"/>
</dbReference>
<dbReference type="Pfam" id="PF13344">
    <property type="entry name" value="Hydrolase_6"/>
    <property type="match status" value="1"/>
</dbReference>
<keyword evidence="2" id="KW-1185">Reference proteome</keyword>
<dbReference type="GO" id="GO:0016787">
    <property type="term" value="F:hydrolase activity"/>
    <property type="evidence" value="ECO:0007669"/>
    <property type="project" value="UniProtKB-KW"/>
</dbReference>
<dbReference type="NCBIfam" id="TIGR01456">
    <property type="entry name" value="CECR5"/>
    <property type="match status" value="1"/>
</dbReference>
<proteinExistence type="predicted"/>
<dbReference type="Pfam" id="PF13242">
    <property type="entry name" value="Hydrolase_like"/>
    <property type="match status" value="1"/>
</dbReference>
<evidence type="ECO:0000313" key="1">
    <source>
        <dbReference type="EMBL" id="KAK8873808.1"/>
    </source>
</evidence>
<dbReference type="PANTHER" id="PTHR19288:SF93">
    <property type="entry name" value="FI11325P-RELATED"/>
    <property type="match status" value="1"/>
</dbReference>
<protein>
    <submittedName>
        <fullName evidence="1">HAD-superfamily hydrolase</fullName>
    </submittedName>
</protein>
<dbReference type="InterPro" id="IPR023214">
    <property type="entry name" value="HAD_sf"/>
</dbReference>
<dbReference type="SUPFAM" id="SSF56784">
    <property type="entry name" value="HAD-like"/>
    <property type="match status" value="1"/>
</dbReference>
<dbReference type="InterPro" id="IPR036412">
    <property type="entry name" value="HAD-like_sf"/>
</dbReference>
<dbReference type="PANTHER" id="PTHR19288">
    <property type="entry name" value="4-NITROPHENYLPHOSPHATASE-RELATED"/>
    <property type="match status" value="1"/>
</dbReference>
<gene>
    <name evidence="1" type="ORF">PGQ11_004322</name>
</gene>
<name>A0ABR2J7P6_9PEZI</name>
<reference evidence="1 2" key="1">
    <citation type="journal article" date="2024" name="IMA Fungus">
        <title>Apiospora arundinis, a panoply of carbohydrate-active enzymes and secondary metabolites.</title>
        <authorList>
            <person name="Sorensen T."/>
            <person name="Petersen C."/>
            <person name="Muurmann A.T."/>
            <person name="Christiansen J.V."/>
            <person name="Brundto M.L."/>
            <person name="Overgaard C.K."/>
            <person name="Boysen A.T."/>
            <person name="Wollenberg R.D."/>
            <person name="Larsen T.O."/>
            <person name="Sorensen J.L."/>
            <person name="Nielsen K.L."/>
            <person name="Sondergaard T.E."/>
        </authorList>
    </citation>
    <scope>NUCLEOTIDE SEQUENCE [LARGE SCALE GENOMIC DNA]</scope>
    <source>
        <strain evidence="1 2">AAU 773</strain>
    </source>
</reference>
<comment type="caution">
    <text evidence="1">The sequence shown here is derived from an EMBL/GenBank/DDBJ whole genome shotgun (WGS) entry which is preliminary data.</text>
</comment>
<dbReference type="EMBL" id="JAPCWZ010000003">
    <property type="protein sequence ID" value="KAK8873808.1"/>
    <property type="molecule type" value="Genomic_DNA"/>
</dbReference>
<sequence length="494" mass="55096">MSSSSSPSETSPVLVALDDISRKAQAIDNRTPNITTIVKQYFPEMPREPTQKSTIAFAFDIDGVLIKGKEPLPGASETLRELQKLNIPYIFLTNGGGLTEKDHAAKVSSRLGVDIDPDQFVQSHSPYHDLVPLYRNRRVLVIGGTGNQIREVAEAYGFNNVITASDLFVETESIHPFPEMTTEHHSVHGRRTPDLRTREIAAILVWSSPRDWCMDLQVTHDLLLSSGGMFDKISDMAGDVTLPNNGYFQDNQPKLYFCNPDFEWATQHPKPRFAQGAFRESLKGIWCYSTKGKAELEYTSIGKPTETTFVYGEKMLKRYHEKLCQAQKEEGSEGATAIRAVYMIGDNPESDIVGANSYKSRMGADWKSILVETGVYKAGTEPSHKPTYHAKNVAEAVRLALDEEGYNIKEDSNAEKCGNVEGYAHSKEGLNKENKEGHGNKKVNMHKKVDIRMPKHPNNNGGGRDNRVLQDRAKTPDSIEAMASHFGKLKLPIR</sequence>
<evidence type="ECO:0000313" key="2">
    <source>
        <dbReference type="Proteomes" id="UP001390339"/>
    </source>
</evidence>